<sequence>MDFFFLLSLVVLLLLTASDAAPMSDAAPTVTIDSGAVFGMATSLAGAKAPVDKYLGIPFAAPPIRFAPAVKPTPWEKPFNATQYGPACLQAFNYPEASRNASMAWYNTPPPPAGESEDCLNLNVYVPRTASKNKTVMAWIYGGSLRIGYNSHPAYDGSYFAANQDVIIVALNYRTNVFGFPNSPELPLTERNLGFLDQRFALDWIQRNIAAFGGDPKKVTIFGESAGAGSVDVLVTTMPKNPPFRAAIMQSGQATSYVNTTNAPGGWFALSAALNCTQTHPSSNLTCLRNQTALKLKNTIERFALPFRPVTDNVTTLRYPEDARLNRSVANVPILAGTNADEATSFIVGMTNATAYVGNLFPGQTELVNNILSAYPATGADQVEDIVNDLSFLCPLATYTNDSKNAGFPTWRYFYNMTFPNIGLAGLPNAGVFHSSEISIVFGTYPRTNATEYQRSLSDYMQTSWATFAKNPQGGPGWQAVPVVASLGTGGVLNTPTTAGALDKNCHLYRETFEEIGIAPKSED</sequence>
<dbReference type="EC" id="3.1.1.-" evidence="5"/>
<protein>
    <recommendedName>
        <fullName evidence="5">Carboxylic ester hydrolase</fullName>
        <ecNumber evidence="5">3.1.1.-</ecNumber>
    </recommendedName>
</protein>
<dbReference type="GO" id="GO:0004104">
    <property type="term" value="F:cholinesterase activity"/>
    <property type="evidence" value="ECO:0007669"/>
    <property type="project" value="InterPro"/>
</dbReference>
<dbReference type="RefSeq" id="XP_013254649.1">
    <property type="nucleotide sequence ID" value="XM_013399195.1"/>
</dbReference>
<feature type="chain" id="PRO_5005104193" description="Carboxylic ester hydrolase" evidence="5">
    <location>
        <begin position="21"/>
        <end position="524"/>
    </location>
</feature>
<keyword evidence="8" id="KW-1185">Reference proteome</keyword>
<comment type="similarity">
    <text evidence="1 5">Belongs to the type-B carboxylesterase/lipase family.</text>
</comment>
<feature type="signal peptide" evidence="5">
    <location>
        <begin position="1"/>
        <end position="20"/>
    </location>
</feature>
<evidence type="ECO:0000256" key="3">
    <source>
        <dbReference type="ARBA" id="ARBA00023157"/>
    </source>
</evidence>
<evidence type="ECO:0000256" key="5">
    <source>
        <dbReference type="RuleBase" id="RU361235"/>
    </source>
</evidence>
<keyword evidence="3" id="KW-1015">Disulfide bond</keyword>
<evidence type="ECO:0000256" key="2">
    <source>
        <dbReference type="ARBA" id="ARBA00022801"/>
    </source>
</evidence>
<feature type="active site" description="Charge relay system" evidence="4">
    <location>
        <position position="434"/>
    </location>
</feature>
<dbReference type="OrthoDB" id="408631at2759"/>
<dbReference type="Proteomes" id="UP000027920">
    <property type="component" value="Unassembled WGS sequence"/>
</dbReference>
<dbReference type="EMBL" id="AMGV01000020">
    <property type="protein sequence ID" value="KEF52059.1"/>
    <property type="molecule type" value="Genomic_DNA"/>
</dbReference>
<dbReference type="InterPro" id="IPR000997">
    <property type="entry name" value="Cholinesterase"/>
</dbReference>
<dbReference type="InterPro" id="IPR002018">
    <property type="entry name" value="CarbesteraseB"/>
</dbReference>
<dbReference type="Gene3D" id="3.40.50.1820">
    <property type="entry name" value="alpha/beta hydrolase"/>
    <property type="match status" value="1"/>
</dbReference>
<dbReference type="VEuPathDB" id="FungiDB:A1O9_12049"/>
<accession>A0A072NW02</accession>
<feature type="active site" description="Acyl-ester intermediate" evidence="4">
    <location>
        <position position="225"/>
    </location>
</feature>
<dbReference type="PRINTS" id="PR00878">
    <property type="entry name" value="CHOLNESTRASE"/>
</dbReference>
<gene>
    <name evidence="7" type="ORF">A1O9_12049</name>
</gene>
<keyword evidence="5" id="KW-0732">Signal</keyword>
<name>A0A072NW02_9EURO</name>
<proteinExistence type="inferred from homology"/>
<reference evidence="7 8" key="1">
    <citation type="submission" date="2013-03" db="EMBL/GenBank/DDBJ databases">
        <title>The Genome Sequence of Exophiala aquamarina CBS 119918.</title>
        <authorList>
            <consortium name="The Broad Institute Genomics Platform"/>
            <person name="Cuomo C."/>
            <person name="de Hoog S."/>
            <person name="Gorbushina A."/>
            <person name="Walker B."/>
            <person name="Young S.K."/>
            <person name="Zeng Q."/>
            <person name="Gargeya S."/>
            <person name="Fitzgerald M."/>
            <person name="Haas B."/>
            <person name="Abouelleil A."/>
            <person name="Allen A.W."/>
            <person name="Alvarado L."/>
            <person name="Arachchi H.M."/>
            <person name="Berlin A.M."/>
            <person name="Chapman S.B."/>
            <person name="Gainer-Dewar J."/>
            <person name="Goldberg J."/>
            <person name="Griggs A."/>
            <person name="Gujja S."/>
            <person name="Hansen M."/>
            <person name="Howarth C."/>
            <person name="Imamovic A."/>
            <person name="Ireland A."/>
            <person name="Larimer J."/>
            <person name="McCowan C."/>
            <person name="Murphy C."/>
            <person name="Pearson M."/>
            <person name="Poon T.W."/>
            <person name="Priest M."/>
            <person name="Roberts A."/>
            <person name="Saif S."/>
            <person name="Shea T."/>
            <person name="Sisk P."/>
            <person name="Sykes S."/>
            <person name="Wortman J."/>
            <person name="Nusbaum C."/>
            <person name="Birren B."/>
        </authorList>
    </citation>
    <scope>NUCLEOTIDE SEQUENCE [LARGE SCALE GENOMIC DNA]</scope>
    <source>
        <strain evidence="7 8">CBS 119918</strain>
    </source>
</reference>
<dbReference type="GeneID" id="25286944"/>
<dbReference type="Pfam" id="PF00135">
    <property type="entry name" value="COesterase"/>
    <property type="match status" value="1"/>
</dbReference>
<evidence type="ECO:0000256" key="4">
    <source>
        <dbReference type="PIRSR" id="PIRSR600997-1"/>
    </source>
</evidence>
<feature type="active site" description="Charge relay system" evidence="4">
    <location>
        <position position="342"/>
    </location>
</feature>
<evidence type="ECO:0000256" key="1">
    <source>
        <dbReference type="ARBA" id="ARBA00005964"/>
    </source>
</evidence>
<dbReference type="AlphaFoldDB" id="A0A072NW02"/>
<dbReference type="PROSITE" id="PS00122">
    <property type="entry name" value="CARBOXYLESTERASE_B_1"/>
    <property type="match status" value="1"/>
</dbReference>
<dbReference type="PANTHER" id="PTHR43918:SF4">
    <property type="entry name" value="CARBOXYLIC ESTER HYDROLASE"/>
    <property type="match status" value="1"/>
</dbReference>
<dbReference type="PANTHER" id="PTHR43918">
    <property type="entry name" value="ACETYLCHOLINESTERASE"/>
    <property type="match status" value="1"/>
</dbReference>
<feature type="domain" description="Carboxylesterase type B" evidence="6">
    <location>
        <begin position="27"/>
        <end position="472"/>
    </location>
</feature>
<dbReference type="InterPro" id="IPR019826">
    <property type="entry name" value="Carboxylesterase_B_AS"/>
</dbReference>
<dbReference type="SUPFAM" id="SSF53474">
    <property type="entry name" value="alpha/beta-Hydrolases"/>
    <property type="match status" value="1"/>
</dbReference>
<keyword evidence="2 5" id="KW-0378">Hydrolase</keyword>
<comment type="caution">
    <text evidence="7">The sequence shown here is derived from an EMBL/GenBank/DDBJ whole genome shotgun (WGS) entry which is preliminary data.</text>
</comment>
<organism evidence="7 8">
    <name type="scientific">Exophiala aquamarina CBS 119918</name>
    <dbReference type="NCBI Taxonomy" id="1182545"/>
    <lineage>
        <taxon>Eukaryota</taxon>
        <taxon>Fungi</taxon>
        <taxon>Dikarya</taxon>
        <taxon>Ascomycota</taxon>
        <taxon>Pezizomycotina</taxon>
        <taxon>Eurotiomycetes</taxon>
        <taxon>Chaetothyriomycetidae</taxon>
        <taxon>Chaetothyriales</taxon>
        <taxon>Herpotrichiellaceae</taxon>
        <taxon>Exophiala</taxon>
    </lineage>
</organism>
<dbReference type="InterPro" id="IPR050654">
    <property type="entry name" value="AChE-related_enzymes"/>
</dbReference>
<evidence type="ECO:0000313" key="7">
    <source>
        <dbReference type="EMBL" id="KEF52059.1"/>
    </source>
</evidence>
<evidence type="ECO:0000313" key="8">
    <source>
        <dbReference type="Proteomes" id="UP000027920"/>
    </source>
</evidence>
<dbReference type="InterPro" id="IPR029058">
    <property type="entry name" value="AB_hydrolase_fold"/>
</dbReference>
<dbReference type="HOGENOM" id="CLU_006586_15_0_1"/>
<evidence type="ECO:0000259" key="6">
    <source>
        <dbReference type="Pfam" id="PF00135"/>
    </source>
</evidence>
<dbReference type="STRING" id="1182545.A0A072NW02"/>
<dbReference type="ESTHER" id="9euro-a0a072nw02">
    <property type="family name" value="Fungal_carboxylesterase_lipase"/>
</dbReference>